<feature type="transmembrane region" description="Helical" evidence="1">
    <location>
        <begin position="772"/>
        <end position="789"/>
    </location>
</feature>
<accession>A0ABX1LXL5</accession>
<organism evidence="3 4">
    <name type="scientific">Pseudanabaena yagii GIHE-NHR1</name>
    <dbReference type="NCBI Taxonomy" id="2722753"/>
    <lineage>
        <taxon>Bacteria</taxon>
        <taxon>Bacillati</taxon>
        <taxon>Cyanobacteriota</taxon>
        <taxon>Cyanophyceae</taxon>
        <taxon>Pseudanabaenales</taxon>
        <taxon>Pseudanabaenaceae</taxon>
        <taxon>Pseudanabaena</taxon>
        <taxon>Pseudanabaena yagii</taxon>
    </lineage>
</organism>
<feature type="domain" description="CHASE2" evidence="2">
    <location>
        <begin position="423"/>
        <end position="765"/>
    </location>
</feature>
<keyword evidence="1" id="KW-0472">Membrane</keyword>
<dbReference type="RefSeq" id="WP_169364712.1">
    <property type="nucleotide sequence ID" value="NZ_JAAVJL010000002.1"/>
</dbReference>
<keyword evidence="4" id="KW-1185">Reference proteome</keyword>
<evidence type="ECO:0000313" key="4">
    <source>
        <dbReference type="Proteomes" id="UP000738376"/>
    </source>
</evidence>
<gene>
    <name evidence="3" type="ORF">HC246_17240</name>
</gene>
<feature type="transmembrane region" description="Helical" evidence="1">
    <location>
        <begin position="795"/>
        <end position="813"/>
    </location>
</feature>
<keyword evidence="1" id="KW-1133">Transmembrane helix</keyword>
<sequence length="832" mass="94558">MPTYYLEVEKIESQCRFLLKWGKNQRLPVVVIAYPEKLANSYSEWQNAYLNYYRHVTMENSLRGRVQGSGSFSLSNVDWYEKLREAEEKLIRELNFWLRSPELYELWEEVKRSSRLVSTQSKASDLESIHIDLLITCSEDLLCLPWEAWKLQDEFVPLDTVRIARAIYSSTEISPPQSRRRPRVLAIFGDETGLDLQNDREAMQILSALAEIQTICWDAAPSDRLNQKQKICNAIADPQGWDILFFAGHSDQTNLTGGKLLVAPNSSLTMSDLDPYLLQAKERGLQIAIFNSCNGTAIATWLVSKVGIPQAIAMREPIHNQAAQSFLVQFLQNLAQHKDAHTSMFAACRYLQEERLTFPSVYLIPSLFRHPDAPLFKIPPKSLSAFIKRVLPTPLQAIALSTLLAMSLIPSFQEWMLDRRVWLQAIYRQQTQRIPQESPPVLLVQIDEASLQKAAIADPHPMDRNYLAQLVDRLASQNAQIIGMDYLLDRSHRNRKDGKDGGQSDHTSDRILGQAIQNAVNGQTNSKNGTWFVLASVYSEGNWLETLPEIASKNGSIDGHIHMSVQYLPLVQADVPKLPFSYLLAGLQRLRSSQNWRSPLNQNDSLFTQISDTLRLQNKTFRSLLDPKAQIRPITDFAQDKFGQAWFHPIVDFSIPPDRIYQTIPAWQLLQEPPKISDSQIILISANYSEAGVFKQGEDSFAQPSAIRYWLQQSPSTKQRESYTGGEVQTYAIHHFLRDRYVVPIPDVWMMILFLASGTILVSFWQPRSHRQVYLVMTITLSLYTLASIEIYISGGLLLPIVSPAIVAIVYCLPKLLRSSGNAGEIARFLHS</sequence>
<dbReference type="InterPro" id="IPR024983">
    <property type="entry name" value="CHAT_dom"/>
</dbReference>
<dbReference type="SMART" id="SM01080">
    <property type="entry name" value="CHASE2"/>
    <property type="match status" value="1"/>
</dbReference>
<dbReference type="EMBL" id="JAAVJL010000002">
    <property type="protein sequence ID" value="NMF59715.1"/>
    <property type="molecule type" value="Genomic_DNA"/>
</dbReference>
<evidence type="ECO:0000259" key="2">
    <source>
        <dbReference type="SMART" id="SM01080"/>
    </source>
</evidence>
<dbReference type="Pfam" id="PF05226">
    <property type="entry name" value="CHASE2"/>
    <property type="match status" value="1"/>
</dbReference>
<reference evidence="3 4" key="1">
    <citation type="submission" date="2020-03" db="EMBL/GenBank/DDBJ databases">
        <title>Draft Genome Sequence of 2-Methylisoborneol Producing Pseudanabaena yagii Strain GIHE-NHR1 Isolated from North Han River in South Korea.</title>
        <authorList>
            <person name="Jeong J."/>
        </authorList>
    </citation>
    <scope>NUCLEOTIDE SEQUENCE [LARGE SCALE GENOMIC DNA]</scope>
    <source>
        <strain evidence="3 4">GIHE-NHR1</strain>
    </source>
</reference>
<dbReference type="Proteomes" id="UP000738376">
    <property type="component" value="Unassembled WGS sequence"/>
</dbReference>
<comment type="caution">
    <text evidence="3">The sequence shown here is derived from an EMBL/GenBank/DDBJ whole genome shotgun (WGS) entry which is preliminary data.</text>
</comment>
<evidence type="ECO:0000256" key="1">
    <source>
        <dbReference type="SAM" id="Phobius"/>
    </source>
</evidence>
<protein>
    <submittedName>
        <fullName evidence="3">CHASE2 domain-containing protein</fullName>
    </submittedName>
</protein>
<keyword evidence="1" id="KW-0812">Transmembrane</keyword>
<proteinExistence type="predicted"/>
<dbReference type="InterPro" id="IPR007890">
    <property type="entry name" value="CHASE2"/>
</dbReference>
<dbReference type="Pfam" id="PF12770">
    <property type="entry name" value="CHAT"/>
    <property type="match status" value="1"/>
</dbReference>
<evidence type="ECO:0000313" key="3">
    <source>
        <dbReference type="EMBL" id="NMF59715.1"/>
    </source>
</evidence>
<feature type="transmembrane region" description="Helical" evidence="1">
    <location>
        <begin position="748"/>
        <end position="765"/>
    </location>
</feature>
<name>A0ABX1LXL5_9CYAN</name>